<name>A0A248KHF0_9ENTR</name>
<keyword evidence="1" id="KW-0732">Signal</keyword>
<reference evidence="2 3" key="1">
    <citation type="submission" date="2017-06" db="EMBL/GenBank/DDBJ databases">
        <title>Origin of plasmid-mediated fosfomycin resistance gene fosA3.</title>
        <authorList>
            <person name="Ito R."/>
            <person name="Pacey M.P."/>
            <person name="Doi Y."/>
        </authorList>
    </citation>
    <scope>NUCLEOTIDE SEQUENCE [LARGE SCALE GENOMIC DNA]</scope>
    <source>
        <strain evidence="2 3">YDC799</strain>
    </source>
</reference>
<evidence type="ECO:0000313" key="2">
    <source>
        <dbReference type="EMBL" id="ASG63283.1"/>
    </source>
</evidence>
<proteinExistence type="predicted"/>
<accession>A0A248KHF0</accession>
<protein>
    <submittedName>
        <fullName evidence="2">Uncharacterized protein</fullName>
    </submittedName>
</protein>
<dbReference type="AlphaFoldDB" id="A0A248KHF0"/>
<sequence>MRNIFYKTGYITMKKIMVSVLALTALAAMPAQAINAKYREQLERSGCTEMTAGVSCDINKTKAQNAKQAPKTASKPKLTASQQYGQIVGEAETILGMKGIAAEEFLVEKGWRQQSNGDWKKAGHELRIIEDKGVVRNAQIVK</sequence>
<dbReference type="Proteomes" id="UP000197098">
    <property type="component" value="Chromosome"/>
</dbReference>
<gene>
    <name evidence="2" type="ORF">CEW81_10600</name>
</gene>
<organism evidence="2 3">
    <name type="scientific">Kluyvera genomosp. 3</name>
    <dbReference type="NCBI Taxonomy" id="2774055"/>
    <lineage>
        <taxon>Bacteria</taxon>
        <taxon>Pseudomonadati</taxon>
        <taxon>Pseudomonadota</taxon>
        <taxon>Gammaproteobacteria</taxon>
        <taxon>Enterobacterales</taxon>
        <taxon>Enterobacteriaceae</taxon>
        <taxon>Kluyvera</taxon>
    </lineage>
</organism>
<evidence type="ECO:0000256" key="1">
    <source>
        <dbReference type="SAM" id="SignalP"/>
    </source>
</evidence>
<feature type="chain" id="PRO_5012060568" evidence="1">
    <location>
        <begin position="34"/>
        <end position="142"/>
    </location>
</feature>
<dbReference type="EMBL" id="CP022114">
    <property type="protein sequence ID" value="ASG63283.1"/>
    <property type="molecule type" value="Genomic_DNA"/>
</dbReference>
<evidence type="ECO:0000313" key="3">
    <source>
        <dbReference type="Proteomes" id="UP000197098"/>
    </source>
</evidence>
<feature type="signal peptide" evidence="1">
    <location>
        <begin position="1"/>
        <end position="33"/>
    </location>
</feature>